<dbReference type="InterPro" id="IPR004838">
    <property type="entry name" value="NHTrfase_class1_PyrdxlP-BS"/>
</dbReference>
<comment type="function">
    <text evidence="2">Decarboxylates L-threonine-O-3-phosphate to yield (R)-1-amino-2-propanol O-2-phosphate, the precursor for the linkage between the nucleotide loop and the corrin ring in cobalamin.</text>
</comment>
<dbReference type="GO" id="GO:0030170">
    <property type="term" value="F:pyridoxal phosphate binding"/>
    <property type="evidence" value="ECO:0007669"/>
    <property type="project" value="InterPro"/>
</dbReference>
<evidence type="ECO:0000256" key="6">
    <source>
        <dbReference type="ARBA" id="ARBA00022898"/>
    </source>
</evidence>
<evidence type="ECO:0000256" key="2">
    <source>
        <dbReference type="ARBA" id="ARBA00003444"/>
    </source>
</evidence>
<dbReference type="InterPro" id="IPR004839">
    <property type="entry name" value="Aminotransferase_I/II_large"/>
</dbReference>
<reference evidence="11 12" key="1">
    <citation type="submission" date="2019-07" db="EMBL/GenBank/DDBJ databases">
        <title>Litoreibacter alkalisoli sp. nov., isolated from saline-alkaline soil.</title>
        <authorList>
            <person name="Wang S."/>
            <person name="Xu L."/>
            <person name="Xing Y.-T."/>
            <person name="Sun J.-Q."/>
        </authorList>
    </citation>
    <scope>NUCLEOTIDE SEQUENCE [LARGE SCALE GENOMIC DNA]</scope>
    <source>
        <strain evidence="11 12">LN3S51</strain>
    </source>
</reference>
<dbReference type="EC" id="4.1.1.81" evidence="4"/>
<comment type="pathway">
    <text evidence="3">Cofactor biosynthesis; adenosylcobalamin biosynthesis.</text>
</comment>
<dbReference type="CDD" id="cd00609">
    <property type="entry name" value="AAT_like"/>
    <property type="match status" value="1"/>
</dbReference>
<sequence>MTRPVHGGDLGDAVSRFGGNIADWLDLSTGINRVPYPVTEISTHLWRSLPTAADHTALIDAARIAYRTDWPCLPVAGAQAAIQMLPYLHNAGRIGLRGPSYNEFATVFEGAGKSLEEVSTTTDLEGFDIAILVNPNNPDGRLETPESLRKLAKVVGLLIVDESFCDTEPETSLLSTGGADNIIVLRSFGKFFGLAGLRLGFVFGADSYIARLSQLRGPWAVSGPALSVGAHALADLDWQARTRDRLRNDAERMDQMAIRAGWTAVGGSTLFRLYQTDGARAARDRLARHRVWSRIFPYSGTWLRLGLPGDDEEWQRVETAVA</sequence>
<keyword evidence="5" id="KW-0169">Cobalamin biosynthesis</keyword>
<protein>
    <recommendedName>
        <fullName evidence="4">threonine-phosphate decarboxylase</fullName>
        <ecNumber evidence="4">4.1.1.81</ecNumber>
    </recommendedName>
    <alternativeName>
        <fullName evidence="8">L-threonine-O-3-phosphate decarboxylase</fullName>
    </alternativeName>
</protein>
<dbReference type="InterPro" id="IPR015422">
    <property type="entry name" value="PyrdxlP-dep_Trfase_small"/>
</dbReference>
<evidence type="ECO:0000256" key="5">
    <source>
        <dbReference type="ARBA" id="ARBA00022573"/>
    </source>
</evidence>
<evidence type="ECO:0000313" key="11">
    <source>
        <dbReference type="EMBL" id="QDY69553.1"/>
    </source>
</evidence>
<evidence type="ECO:0000259" key="10">
    <source>
        <dbReference type="Pfam" id="PF00155"/>
    </source>
</evidence>
<dbReference type="AlphaFoldDB" id="A0A5B8IVQ6"/>
<accession>A0A5B8IVQ6</accession>
<comment type="cofactor">
    <cofactor evidence="1">
        <name>pyridoxal 5'-phosphate</name>
        <dbReference type="ChEBI" id="CHEBI:597326"/>
    </cofactor>
</comment>
<evidence type="ECO:0000256" key="1">
    <source>
        <dbReference type="ARBA" id="ARBA00001933"/>
    </source>
</evidence>
<comment type="catalytic activity">
    <reaction evidence="9">
        <text>O-phospho-L-threonine + H(+) = (R)-1-aminopropan-2-yl phosphate + CO2</text>
        <dbReference type="Rhea" id="RHEA:11492"/>
        <dbReference type="ChEBI" id="CHEBI:15378"/>
        <dbReference type="ChEBI" id="CHEBI:16526"/>
        <dbReference type="ChEBI" id="CHEBI:58563"/>
        <dbReference type="ChEBI" id="CHEBI:58675"/>
        <dbReference type="EC" id="4.1.1.81"/>
    </reaction>
</comment>
<dbReference type="UniPathway" id="UPA00148"/>
<organism evidence="11 12">
    <name type="scientific">Qingshengfaniella alkalisoli</name>
    <dbReference type="NCBI Taxonomy" id="2599296"/>
    <lineage>
        <taxon>Bacteria</taxon>
        <taxon>Pseudomonadati</taxon>
        <taxon>Pseudomonadota</taxon>
        <taxon>Alphaproteobacteria</taxon>
        <taxon>Rhodobacterales</taxon>
        <taxon>Paracoccaceae</taxon>
        <taxon>Qingshengfaniella</taxon>
    </lineage>
</organism>
<keyword evidence="7 11" id="KW-0456">Lyase</keyword>
<dbReference type="Pfam" id="PF00155">
    <property type="entry name" value="Aminotran_1_2"/>
    <property type="match status" value="1"/>
</dbReference>
<dbReference type="OrthoDB" id="9799304at2"/>
<dbReference type="SUPFAM" id="SSF53383">
    <property type="entry name" value="PLP-dependent transferases"/>
    <property type="match status" value="1"/>
</dbReference>
<dbReference type="InterPro" id="IPR015421">
    <property type="entry name" value="PyrdxlP-dep_Trfase_major"/>
</dbReference>
<evidence type="ECO:0000256" key="4">
    <source>
        <dbReference type="ARBA" id="ARBA00012285"/>
    </source>
</evidence>
<dbReference type="Gene3D" id="3.90.1150.10">
    <property type="entry name" value="Aspartate Aminotransferase, domain 1"/>
    <property type="match status" value="1"/>
</dbReference>
<dbReference type="Proteomes" id="UP000318483">
    <property type="component" value="Chromosome"/>
</dbReference>
<gene>
    <name evidence="11" type="ORF">FPZ52_07910</name>
</gene>
<evidence type="ECO:0000256" key="8">
    <source>
        <dbReference type="ARBA" id="ARBA00029996"/>
    </source>
</evidence>
<dbReference type="KEGG" id="lit:FPZ52_07910"/>
<dbReference type="Gene3D" id="3.40.640.10">
    <property type="entry name" value="Type I PLP-dependent aspartate aminotransferase-like (Major domain)"/>
    <property type="match status" value="1"/>
</dbReference>
<keyword evidence="6" id="KW-0663">Pyridoxal phosphate</keyword>
<evidence type="ECO:0000256" key="7">
    <source>
        <dbReference type="ARBA" id="ARBA00023239"/>
    </source>
</evidence>
<dbReference type="PANTHER" id="PTHR42885:SF1">
    <property type="entry name" value="THREONINE-PHOSPHATE DECARBOXYLASE"/>
    <property type="match status" value="1"/>
</dbReference>
<evidence type="ECO:0000313" key="12">
    <source>
        <dbReference type="Proteomes" id="UP000318483"/>
    </source>
</evidence>
<evidence type="ECO:0000256" key="3">
    <source>
        <dbReference type="ARBA" id="ARBA00004953"/>
    </source>
</evidence>
<dbReference type="GO" id="GO:0009236">
    <property type="term" value="P:cobalamin biosynthetic process"/>
    <property type="evidence" value="ECO:0007669"/>
    <property type="project" value="UniProtKB-UniPathway"/>
</dbReference>
<dbReference type="EMBL" id="CP042261">
    <property type="protein sequence ID" value="QDY69553.1"/>
    <property type="molecule type" value="Genomic_DNA"/>
</dbReference>
<evidence type="ECO:0000256" key="9">
    <source>
        <dbReference type="ARBA" id="ARBA00048531"/>
    </source>
</evidence>
<dbReference type="PROSITE" id="PS00105">
    <property type="entry name" value="AA_TRANSFER_CLASS_1"/>
    <property type="match status" value="1"/>
</dbReference>
<name>A0A5B8IVQ6_9RHOB</name>
<proteinExistence type="predicted"/>
<feature type="domain" description="Aminotransferase class I/classII large" evidence="10">
    <location>
        <begin position="76"/>
        <end position="316"/>
    </location>
</feature>
<dbReference type="InterPro" id="IPR005860">
    <property type="entry name" value="CobD"/>
</dbReference>
<keyword evidence="12" id="KW-1185">Reference proteome</keyword>
<dbReference type="GO" id="GO:0048472">
    <property type="term" value="F:threonine-phosphate decarboxylase activity"/>
    <property type="evidence" value="ECO:0007669"/>
    <property type="project" value="UniProtKB-EC"/>
</dbReference>
<dbReference type="NCBIfam" id="TIGR01140">
    <property type="entry name" value="L_thr_O3P_dcar"/>
    <property type="match status" value="1"/>
</dbReference>
<dbReference type="InterPro" id="IPR015424">
    <property type="entry name" value="PyrdxlP-dep_Trfase"/>
</dbReference>
<dbReference type="RefSeq" id="WP_146364931.1">
    <property type="nucleotide sequence ID" value="NZ_CP042261.1"/>
</dbReference>
<dbReference type="PANTHER" id="PTHR42885">
    <property type="entry name" value="HISTIDINOL-PHOSPHATE AMINOTRANSFERASE-RELATED"/>
    <property type="match status" value="1"/>
</dbReference>